<reference evidence="2 3" key="1">
    <citation type="submission" date="2024-09" db="EMBL/GenBank/DDBJ databases">
        <authorList>
            <person name="Sun Q."/>
            <person name="Mori K."/>
        </authorList>
    </citation>
    <scope>NUCLEOTIDE SEQUENCE [LARGE SCALE GENOMIC DNA]</scope>
    <source>
        <strain evidence="2 3">CCM 7765</strain>
    </source>
</reference>
<dbReference type="RefSeq" id="WP_130856770.1">
    <property type="nucleotide sequence ID" value="NZ_JBHLWO010000002.1"/>
</dbReference>
<feature type="transmembrane region" description="Helical" evidence="1">
    <location>
        <begin position="233"/>
        <end position="251"/>
    </location>
</feature>
<comment type="caution">
    <text evidence="2">The sequence shown here is derived from an EMBL/GenBank/DDBJ whole genome shotgun (WGS) entry which is preliminary data.</text>
</comment>
<gene>
    <name evidence="2" type="ORF">ACFFI0_19635</name>
</gene>
<evidence type="ECO:0008006" key="4">
    <source>
        <dbReference type="Google" id="ProtNLM"/>
    </source>
</evidence>
<keyword evidence="1" id="KW-0812">Transmembrane</keyword>
<keyword evidence="3" id="KW-1185">Reference proteome</keyword>
<keyword evidence="1" id="KW-0472">Membrane</keyword>
<evidence type="ECO:0000256" key="1">
    <source>
        <dbReference type="SAM" id="Phobius"/>
    </source>
</evidence>
<dbReference type="Proteomes" id="UP001589774">
    <property type="component" value="Unassembled WGS sequence"/>
</dbReference>
<sequence length="542" mass="62568">MDSSIVSPIHSSISEEAVQNAVSPSGHVWNKGQKFGFRLLFLFFVLMSIPWNIRWYTDLFAIDWTSLHYRDLYDIARFQPSFPMLTKWLPEWYGYNDWIIVLLFSLIGALLWSAVDKKARDYRKLYYWLMVVARYRAGIGIIGFAFTKVLPVQMPYPSEGLLNTNFGDLTPQKIYWLSIGIVPWYQVFAGIVELLAGSLLFFRKTTFYGAALLVGALGSITFVNFAYDGGVHIYASYFVLFGSFILSYYVSDIYRLMILEQVTVPRHYYPKFRRNWQHIVRFGLKTVVLVLFLGVLFYVQLLNFWYDPYKQPSSPGVAKLRGYYQVDEFYLNGKLIPFNPNDSLRWQDLTFEKWSSLTFKVNRAQPLDLSNGGGSPIRDVDRTFEIAGVAGGRRVYHYYADTITQTLYLEDKNIAAARFPASVKRRNVDYPNRQGAGQTAIDDIYPADWISSTAWQHIGKEDQMIDPRGATARRSRDFVKAPLPLIRNKMVLQYRTSDNGSTVVLEGLNESRDSIKVVLKRQHRNYTLTKSTLDAGSYDRKE</sequence>
<feature type="transmembrane region" description="Helical" evidence="1">
    <location>
        <begin position="282"/>
        <end position="306"/>
    </location>
</feature>
<feature type="transmembrane region" description="Helical" evidence="1">
    <location>
        <begin position="125"/>
        <end position="146"/>
    </location>
</feature>
<name>A0ABV6HNS3_9SPHI</name>
<keyword evidence="1" id="KW-1133">Transmembrane helix</keyword>
<feature type="transmembrane region" description="Helical" evidence="1">
    <location>
        <begin position="207"/>
        <end position="227"/>
    </location>
</feature>
<feature type="transmembrane region" description="Helical" evidence="1">
    <location>
        <begin position="92"/>
        <end position="113"/>
    </location>
</feature>
<dbReference type="EMBL" id="JBHLWO010000002">
    <property type="protein sequence ID" value="MFC0320547.1"/>
    <property type="molecule type" value="Genomic_DNA"/>
</dbReference>
<feature type="transmembrane region" description="Helical" evidence="1">
    <location>
        <begin position="35"/>
        <end position="53"/>
    </location>
</feature>
<accession>A0ABV6HNS3</accession>
<evidence type="ECO:0000313" key="2">
    <source>
        <dbReference type="EMBL" id="MFC0320547.1"/>
    </source>
</evidence>
<organism evidence="2 3">
    <name type="scientific">Olivibacter oleidegradans</name>
    <dbReference type="NCBI Taxonomy" id="760123"/>
    <lineage>
        <taxon>Bacteria</taxon>
        <taxon>Pseudomonadati</taxon>
        <taxon>Bacteroidota</taxon>
        <taxon>Sphingobacteriia</taxon>
        <taxon>Sphingobacteriales</taxon>
        <taxon>Sphingobacteriaceae</taxon>
        <taxon>Olivibacter</taxon>
    </lineage>
</organism>
<feature type="transmembrane region" description="Helical" evidence="1">
    <location>
        <begin position="174"/>
        <end position="195"/>
    </location>
</feature>
<evidence type="ECO:0000313" key="3">
    <source>
        <dbReference type="Proteomes" id="UP001589774"/>
    </source>
</evidence>
<protein>
    <recommendedName>
        <fullName evidence="4">DoxX family protein</fullName>
    </recommendedName>
</protein>
<proteinExistence type="predicted"/>